<evidence type="ECO:0000313" key="1">
    <source>
        <dbReference type="EMBL" id="AYR26928.1"/>
    </source>
</evidence>
<gene>
    <name evidence="1" type="ORF">RC54_06010</name>
</gene>
<evidence type="ECO:0000313" key="2">
    <source>
        <dbReference type="Proteomes" id="UP000269199"/>
    </source>
</evidence>
<name>A0AAD0UCF6_9BURK</name>
<organism evidence="1 2">
    <name type="scientific">Herbaspirillum rubrisubalbicans</name>
    <dbReference type="NCBI Taxonomy" id="80842"/>
    <lineage>
        <taxon>Bacteria</taxon>
        <taxon>Pseudomonadati</taxon>
        <taxon>Pseudomonadota</taxon>
        <taxon>Betaproteobacteria</taxon>
        <taxon>Burkholderiales</taxon>
        <taxon>Oxalobacteraceae</taxon>
        <taxon>Herbaspirillum</taxon>
    </lineage>
</organism>
<dbReference type="Proteomes" id="UP000269199">
    <property type="component" value="Chromosome"/>
</dbReference>
<sequence length="101" mass="11317">MRFMDRHPSPSDLKPGVLVVVRGGGQKKWACFQCPGGCGNRFQLSLNQTRRPNWVIEHDWLGRPSVSPSIHQRDACHAHFWIRGGRITWCPDSGHQASGGT</sequence>
<reference evidence="1 2" key="1">
    <citation type="submission" date="2017-11" db="EMBL/GenBank/DDBJ databases">
        <title>Complete genome sequence of Herbaspirillum rubrisubalbicans DSM 11543.</title>
        <authorList>
            <person name="Chen M."/>
            <person name="An Q."/>
        </authorList>
    </citation>
    <scope>NUCLEOTIDE SEQUENCE [LARGE SCALE GENOMIC DNA]</scope>
    <source>
        <strain evidence="1 2">DSM 11543</strain>
    </source>
</reference>
<dbReference type="EMBL" id="CP024996">
    <property type="protein sequence ID" value="AYR26928.1"/>
    <property type="molecule type" value="Genomic_DNA"/>
</dbReference>
<protein>
    <submittedName>
        <fullName evidence="1">Uncharacterized protein</fullName>
    </submittedName>
</protein>
<dbReference type="AlphaFoldDB" id="A0AAD0UCF6"/>
<dbReference type="InterPro" id="IPR045384">
    <property type="entry name" value="DUF6527"/>
</dbReference>
<dbReference type="Pfam" id="PF20137">
    <property type="entry name" value="BubE"/>
    <property type="match status" value="1"/>
</dbReference>
<proteinExistence type="predicted"/>
<accession>A0AAD0UCF6</accession>